<dbReference type="EMBL" id="QRJS01000038">
    <property type="protein sequence ID" value="RHH41279.1"/>
    <property type="molecule type" value="Genomic_DNA"/>
</dbReference>
<dbReference type="GO" id="GO:0004553">
    <property type="term" value="F:hydrolase activity, hydrolyzing O-glycosyl compounds"/>
    <property type="evidence" value="ECO:0007669"/>
    <property type="project" value="InterPro"/>
</dbReference>
<feature type="domain" description="GH16" evidence="3">
    <location>
        <begin position="12"/>
        <end position="269"/>
    </location>
</feature>
<reference evidence="8 9" key="1">
    <citation type="submission" date="2018-08" db="EMBL/GenBank/DDBJ databases">
        <title>A genome reference for cultivated species of the human gut microbiota.</title>
        <authorList>
            <person name="Zou Y."/>
            <person name="Xue W."/>
            <person name="Luo G."/>
        </authorList>
    </citation>
    <scope>NUCLEOTIDE SEQUENCE [LARGE SCALE GENOMIC DNA]</scope>
    <source>
        <strain evidence="7 11">AF31-28B-AC</strain>
        <strain evidence="6 10">AM17-44</strain>
        <strain evidence="5 8">AM23-23</strain>
        <strain evidence="4 9">AM31-10</strain>
    </source>
</reference>
<dbReference type="PANTHER" id="PTHR10963">
    <property type="entry name" value="GLYCOSYL HYDROLASE-RELATED"/>
    <property type="match status" value="1"/>
</dbReference>
<dbReference type="Pfam" id="PF00722">
    <property type="entry name" value="Glyco_hydro_16"/>
    <property type="match status" value="1"/>
</dbReference>
<dbReference type="PROSITE" id="PS51762">
    <property type="entry name" value="GH16_2"/>
    <property type="match status" value="1"/>
</dbReference>
<organism evidence="6 10">
    <name type="scientific">Phocaeicola plebeius</name>
    <dbReference type="NCBI Taxonomy" id="310297"/>
    <lineage>
        <taxon>Bacteria</taxon>
        <taxon>Pseudomonadati</taxon>
        <taxon>Bacteroidota</taxon>
        <taxon>Bacteroidia</taxon>
        <taxon>Bacteroidales</taxon>
        <taxon>Bacteroidaceae</taxon>
        <taxon>Phocaeicola</taxon>
    </lineage>
</organism>
<keyword evidence="2" id="KW-1133">Transmembrane helix</keyword>
<evidence type="ECO:0000313" key="7">
    <source>
        <dbReference type="EMBL" id="RHM92202.1"/>
    </source>
</evidence>
<dbReference type="Proteomes" id="UP000284361">
    <property type="component" value="Unassembled WGS sequence"/>
</dbReference>
<dbReference type="RefSeq" id="WP_118028003.1">
    <property type="nucleotide sequence ID" value="NZ_CASFMT010000030.1"/>
</dbReference>
<evidence type="ECO:0000313" key="6">
    <source>
        <dbReference type="EMBL" id="RHH41279.1"/>
    </source>
</evidence>
<dbReference type="Proteomes" id="UP000283485">
    <property type="component" value="Unassembled WGS sequence"/>
</dbReference>
<dbReference type="SUPFAM" id="SSF49899">
    <property type="entry name" value="Concanavalin A-like lectins/glucanases"/>
    <property type="match status" value="1"/>
</dbReference>
<dbReference type="InterPro" id="IPR013320">
    <property type="entry name" value="ConA-like_dom_sf"/>
</dbReference>
<keyword evidence="2" id="KW-0812">Transmembrane</keyword>
<comment type="similarity">
    <text evidence="1">Belongs to the glycosyl hydrolase 16 family.</text>
</comment>
<evidence type="ECO:0000313" key="8">
    <source>
        <dbReference type="Proteomes" id="UP000283485"/>
    </source>
</evidence>
<gene>
    <name evidence="6" type="ORF">DW204_12555</name>
    <name evidence="5" type="ORF">DW653_05370</name>
    <name evidence="4" type="ORF">DW789_06545</name>
    <name evidence="7" type="ORF">DWZ34_16235</name>
</gene>
<feature type="transmembrane region" description="Helical" evidence="2">
    <location>
        <begin position="7"/>
        <end position="25"/>
    </location>
</feature>
<evidence type="ECO:0000256" key="1">
    <source>
        <dbReference type="ARBA" id="ARBA00006865"/>
    </source>
</evidence>
<name>A0A414WTK9_9BACT</name>
<protein>
    <submittedName>
        <fullName evidence="6">Glycoside hydrolase family 16 protein</fullName>
    </submittedName>
</protein>
<dbReference type="InterPro" id="IPR000757">
    <property type="entry name" value="Beta-glucanase-like"/>
</dbReference>
<accession>A0A414WTK9</accession>
<evidence type="ECO:0000313" key="11">
    <source>
        <dbReference type="Proteomes" id="UP000285109"/>
    </source>
</evidence>
<proteinExistence type="inferred from homology"/>
<dbReference type="EMBL" id="QRHQ01000007">
    <property type="protein sequence ID" value="RHF91847.1"/>
    <property type="molecule type" value="Genomic_DNA"/>
</dbReference>
<dbReference type="EMBL" id="QSJG01000010">
    <property type="protein sequence ID" value="RHD55131.1"/>
    <property type="molecule type" value="Genomic_DNA"/>
</dbReference>
<sequence>MKKTLHILYYTIISILIPLPCLSVSPQKGNILFIDEFNENSIIPDSSIWKLCTYGNHTWGQHFKNVEGYENVKVENGVLKLKVSKDKNSYKNGGIRTTSGFPCNTRLEVKAKLTKLVKGGFPAIWQMPMDAPQWPRGGEIDLMEWVQGTPNDIYQTVHTYFINGDNGSAGATNPNRPTNFDITQYHVYAADRTEEAIIFYIDGKETWRYPNQHLPEEKMQYPFCQYKYDIILNFSLGGDLNGNPTWPGKINDDDLPGEMWIDWVKVSSL</sequence>
<evidence type="ECO:0000259" key="3">
    <source>
        <dbReference type="PROSITE" id="PS51762"/>
    </source>
</evidence>
<dbReference type="Gene3D" id="2.60.120.200">
    <property type="match status" value="1"/>
</dbReference>
<dbReference type="CDD" id="cd08023">
    <property type="entry name" value="GH16_laminarinase_like"/>
    <property type="match status" value="1"/>
</dbReference>
<evidence type="ECO:0000313" key="10">
    <source>
        <dbReference type="Proteomes" id="UP000284998"/>
    </source>
</evidence>
<evidence type="ECO:0000313" key="9">
    <source>
        <dbReference type="Proteomes" id="UP000284361"/>
    </source>
</evidence>
<dbReference type="AlphaFoldDB" id="A0A414WTK9"/>
<dbReference type="EMBL" id="QRQK01000046">
    <property type="protein sequence ID" value="RHM92202.1"/>
    <property type="molecule type" value="Genomic_DNA"/>
</dbReference>
<dbReference type="PANTHER" id="PTHR10963:SF55">
    <property type="entry name" value="GLYCOSIDE HYDROLASE FAMILY 16 PROTEIN"/>
    <property type="match status" value="1"/>
</dbReference>
<dbReference type="Proteomes" id="UP000284998">
    <property type="component" value="Unassembled WGS sequence"/>
</dbReference>
<evidence type="ECO:0000313" key="4">
    <source>
        <dbReference type="EMBL" id="RHD55131.1"/>
    </source>
</evidence>
<dbReference type="InterPro" id="IPR050546">
    <property type="entry name" value="Glycosyl_Hydrlase_16"/>
</dbReference>
<keyword evidence="2" id="KW-0472">Membrane</keyword>
<evidence type="ECO:0000256" key="2">
    <source>
        <dbReference type="SAM" id="Phobius"/>
    </source>
</evidence>
<keyword evidence="6" id="KW-0378">Hydrolase</keyword>
<dbReference type="GO" id="GO:0005975">
    <property type="term" value="P:carbohydrate metabolic process"/>
    <property type="evidence" value="ECO:0007669"/>
    <property type="project" value="InterPro"/>
</dbReference>
<dbReference type="Proteomes" id="UP000285109">
    <property type="component" value="Unassembled WGS sequence"/>
</dbReference>
<evidence type="ECO:0000313" key="5">
    <source>
        <dbReference type="EMBL" id="RHF91847.1"/>
    </source>
</evidence>
<comment type="caution">
    <text evidence="6">The sequence shown here is derived from an EMBL/GenBank/DDBJ whole genome shotgun (WGS) entry which is preliminary data.</text>
</comment>